<accession>A0A923I9A6</accession>
<dbReference type="SUPFAM" id="SSF53850">
    <property type="entry name" value="Periplasmic binding protein-like II"/>
    <property type="match status" value="1"/>
</dbReference>
<dbReference type="Pfam" id="PF12849">
    <property type="entry name" value="PBP_like_2"/>
    <property type="match status" value="1"/>
</dbReference>
<keyword evidence="5" id="KW-1185">Reference proteome</keyword>
<dbReference type="Proteomes" id="UP000612361">
    <property type="component" value="Unassembled WGS sequence"/>
</dbReference>
<name>A0A923I9A6_9BURK</name>
<protein>
    <submittedName>
        <fullName evidence="4">Substrate-binding domain-containing protein</fullName>
    </submittedName>
</protein>
<dbReference type="EMBL" id="JACOGG010000010">
    <property type="protein sequence ID" value="MBC3935923.1"/>
    <property type="molecule type" value="Genomic_DNA"/>
</dbReference>
<feature type="chain" id="PRO_5037264853" evidence="2">
    <location>
        <begin position="24"/>
        <end position="255"/>
    </location>
</feature>
<dbReference type="InterPro" id="IPR050962">
    <property type="entry name" value="Phosphate-bind_PstS"/>
</dbReference>
<feature type="signal peptide" evidence="2">
    <location>
        <begin position="1"/>
        <end position="23"/>
    </location>
</feature>
<comment type="similarity">
    <text evidence="1">Belongs to the PstS family.</text>
</comment>
<dbReference type="AlphaFoldDB" id="A0A923I9A6"/>
<organism evidence="4 5">
    <name type="scientific">Undibacterium rugosum</name>
    <dbReference type="NCBI Taxonomy" id="2762291"/>
    <lineage>
        <taxon>Bacteria</taxon>
        <taxon>Pseudomonadati</taxon>
        <taxon>Pseudomonadota</taxon>
        <taxon>Betaproteobacteria</taxon>
        <taxon>Burkholderiales</taxon>
        <taxon>Oxalobacteraceae</taxon>
        <taxon>Undibacterium</taxon>
    </lineage>
</organism>
<dbReference type="PANTHER" id="PTHR42996:SF1">
    <property type="entry name" value="PHOSPHATE-BINDING PROTEIN PSTS"/>
    <property type="match status" value="1"/>
</dbReference>
<evidence type="ECO:0000256" key="2">
    <source>
        <dbReference type="SAM" id="SignalP"/>
    </source>
</evidence>
<dbReference type="Gene3D" id="3.40.190.10">
    <property type="entry name" value="Periplasmic binding protein-like II"/>
    <property type="match status" value="1"/>
</dbReference>
<sequence length="255" mass="27895">MKKLFVKALLTAVLCVSANIALCDNVVTVNVVGVPYMHYVYKMLGDDFNSIENRFLLRYVDENANNFAMKVSAGSADFSVSDIPMPHNELIARKLIQFPVMVTAIVPVVNLPGIDSDKLVLDGPVLAGIMMGDITTWNHASISALNPNLSLPSLRIKTLARSYSSGATLAISTYLAKKSSRFAKNIGVGDSLKWPADVQLMHSGEAIETALSKTPGAISYVEMDVGNIKQMKCKREFPRTLQREQWLNYGVTLPA</sequence>
<comment type="caution">
    <text evidence="4">The sequence shown here is derived from an EMBL/GenBank/DDBJ whole genome shotgun (WGS) entry which is preliminary data.</text>
</comment>
<feature type="domain" description="PBP" evidence="3">
    <location>
        <begin position="70"/>
        <end position="224"/>
    </location>
</feature>
<dbReference type="InterPro" id="IPR024370">
    <property type="entry name" value="PBP_domain"/>
</dbReference>
<reference evidence="4" key="1">
    <citation type="submission" date="2020-08" db="EMBL/GenBank/DDBJ databases">
        <title>Novel species isolated from subtropical streams in China.</title>
        <authorList>
            <person name="Lu H."/>
        </authorList>
    </citation>
    <scope>NUCLEOTIDE SEQUENCE</scope>
    <source>
        <strain evidence="4">CY7W</strain>
    </source>
</reference>
<proteinExistence type="inferred from homology"/>
<dbReference type="PANTHER" id="PTHR42996">
    <property type="entry name" value="PHOSPHATE-BINDING PROTEIN PSTS"/>
    <property type="match status" value="1"/>
</dbReference>
<evidence type="ECO:0000313" key="5">
    <source>
        <dbReference type="Proteomes" id="UP000612361"/>
    </source>
</evidence>
<dbReference type="RefSeq" id="WP_186881479.1">
    <property type="nucleotide sequence ID" value="NZ_JACOGG010000010.1"/>
</dbReference>
<evidence type="ECO:0000313" key="4">
    <source>
        <dbReference type="EMBL" id="MBC3935923.1"/>
    </source>
</evidence>
<gene>
    <name evidence="4" type="ORF">H8K47_11175</name>
</gene>
<evidence type="ECO:0000256" key="1">
    <source>
        <dbReference type="ARBA" id="ARBA00008725"/>
    </source>
</evidence>
<evidence type="ECO:0000259" key="3">
    <source>
        <dbReference type="Pfam" id="PF12849"/>
    </source>
</evidence>
<keyword evidence="2" id="KW-0732">Signal</keyword>